<evidence type="ECO:0000313" key="1">
    <source>
        <dbReference type="EMBL" id="KAI8569750.1"/>
    </source>
</evidence>
<name>A0ACC0PVM3_RHOML</name>
<accession>A0ACC0PVM3</accession>
<dbReference type="Proteomes" id="UP001062846">
    <property type="component" value="Chromosome 2"/>
</dbReference>
<dbReference type="EMBL" id="CM046389">
    <property type="protein sequence ID" value="KAI8569750.1"/>
    <property type="molecule type" value="Genomic_DNA"/>
</dbReference>
<organism evidence="1 2">
    <name type="scientific">Rhododendron molle</name>
    <name type="common">Chinese azalea</name>
    <name type="synonym">Azalea mollis</name>
    <dbReference type="NCBI Taxonomy" id="49168"/>
    <lineage>
        <taxon>Eukaryota</taxon>
        <taxon>Viridiplantae</taxon>
        <taxon>Streptophyta</taxon>
        <taxon>Embryophyta</taxon>
        <taxon>Tracheophyta</taxon>
        <taxon>Spermatophyta</taxon>
        <taxon>Magnoliopsida</taxon>
        <taxon>eudicotyledons</taxon>
        <taxon>Gunneridae</taxon>
        <taxon>Pentapetalae</taxon>
        <taxon>asterids</taxon>
        <taxon>Ericales</taxon>
        <taxon>Ericaceae</taxon>
        <taxon>Ericoideae</taxon>
        <taxon>Rhodoreae</taxon>
        <taxon>Rhododendron</taxon>
    </lineage>
</organism>
<gene>
    <name evidence="1" type="ORF">RHMOL_Rhmol02G0301400</name>
</gene>
<proteinExistence type="predicted"/>
<keyword evidence="2" id="KW-1185">Reference proteome</keyword>
<protein>
    <submittedName>
        <fullName evidence="1">Uncharacterized protein</fullName>
    </submittedName>
</protein>
<evidence type="ECO:0000313" key="2">
    <source>
        <dbReference type="Proteomes" id="UP001062846"/>
    </source>
</evidence>
<sequence>MEKAKRKEGNQTDQKPKYLVGDCGSSLYDSFELKSLKRQLRSYVLARTLSMTHPMDRRAQPSPPRRPLPTRHAAKRSSKRRSNGIRPSKFSKSFRKPAAWIMPFLKLVGSIFRPKQSDDLSVKMQGGLKGGSYNSVYYGPAAFYTKPKVVESGGDDVYGGSRNLKFGPCWLCTPDAAKGGWDRRGGPPDSKSLVGRSDQFTKLFTATSGVSRISIREETVEETIIRSKHYTIYINNFFVLEEGHFNTQSNRDAIDSQDFLRRYSMIKV</sequence>
<comment type="caution">
    <text evidence="1">The sequence shown here is derived from an EMBL/GenBank/DDBJ whole genome shotgun (WGS) entry which is preliminary data.</text>
</comment>
<reference evidence="1" key="1">
    <citation type="submission" date="2022-02" db="EMBL/GenBank/DDBJ databases">
        <title>Plant Genome Project.</title>
        <authorList>
            <person name="Zhang R.-G."/>
        </authorList>
    </citation>
    <scope>NUCLEOTIDE SEQUENCE</scope>
    <source>
        <strain evidence="1">AT1</strain>
    </source>
</reference>